<feature type="transmembrane region" description="Helical" evidence="9">
    <location>
        <begin position="327"/>
        <end position="347"/>
    </location>
</feature>
<evidence type="ECO:0000256" key="3">
    <source>
        <dbReference type="ARBA" id="ARBA00022568"/>
    </source>
</evidence>
<keyword evidence="8 9" id="KW-0472">Membrane</keyword>
<evidence type="ECO:0000256" key="6">
    <source>
        <dbReference type="ARBA" id="ARBA00022989"/>
    </source>
</evidence>
<dbReference type="PANTHER" id="PTHR31503:SF22">
    <property type="entry name" value="VACUOLAR CALCIUM ION TRANSPORTER"/>
    <property type="match status" value="1"/>
</dbReference>
<evidence type="ECO:0000256" key="5">
    <source>
        <dbReference type="ARBA" id="ARBA00022837"/>
    </source>
</evidence>
<keyword evidence="9" id="KW-0050">Antiport</keyword>
<keyword evidence="7 9" id="KW-0406">Ion transport</keyword>
<dbReference type="GO" id="GO:0012505">
    <property type="term" value="C:endomembrane system"/>
    <property type="evidence" value="ECO:0007669"/>
    <property type="project" value="UniProtKB-SubCell"/>
</dbReference>
<keyword evidence="4 9" id="KW-0812">Transmembrane</keyword>
<dbReference type="AlphaFoldDB" id="A0A4U9R1I6"/>
<evidence type="ECO:0000256" key="7">
    <source>
        <dbReference type="ARBA" id="ARBA00023065"/>
    </source>
</evidence>
<dbReference type="Proteomes" id="UP000308489">
    <property type="component" value="Chromosome 1"/>
</dbReference>
<accession>A0A4U9R1I6</accession>
<evidence type="ECO:0000256" key="2">
    <source>
        <dbReference type="ARBA" id="ARBA00022448"/>
    </source>
</evidence>
<sequence length="348" mass="38422">MRKLNRIESIILIISMIFLFINTSNNIINMIIISSGIVPLSIIMGHCTDKISEVIGDKKGGFLIATLGNLPELSMGLWAIKYGMVTMAKGALMGCILSNMLLGIGIAIVAGGIKYKEQHFDKNLARTNFIMLFLSLSSMVVLAALNKSGSIQKEIMVSLSIKVSIVLIIIYVLGFIFSFYSNNQTVINKETKKVKNKEYMYSMIILVVSCGLIYLLSENLIGNVNEFIKVYNISEEFIGIILIPLLGNMGELVSAIICATNNKINLSLETVASSSIQMSLFVVPIMVIGSCIIGMQMDLVFSSFQIIMALVAVLMSYIVFQDGKTYWFEGAVLIAMYIMITLAYYHII</sequence>
<comment type="caution">
    <text evidence="9">Lacks conserved residue(s) required for the propagation of feature annotation.</text>
</comment>
<dbReference type="GO" id="GO:0006874">
    <property type="term" value="P:intracellular calcium ion homeostasis"/>
    <property type="evidence" value="ECO:0007669"/>
    <property type="project" value="TreeGrafter"/>
</dbReference>
<dbReference type="OrthoDB" id="9776105at2"/>
<evidence type="ECO:0000259" key="10">
    <source>
        <dbReference type="Pfam" id="PF01699"/>
    </source>
</evidence>
<evidence type="ECO:0000256" key="4">
    <source>
        <dbReference type="ARBA" id="ARBA00022692"/>
    </source>
</evidence>
<dbReference type="EMBL" id="LR590481">
    <property type="protein sequence ID" value="VTQ84995.1"/>
    <property type="molecule type" value="Genomic_DNA"/>
</dbReference>
<keyword evidence="12" id="KW-1185">Reference proteome</keyword>
<dbReference type="NCBIfam" id="TIGR00378">
    <property type="entry name" value="cax"/>
    <property type="match status" value="1"/>
</dbReference>
<evidence type="ECO:0000313" key="11">
    <source>
        <dbReference type="EMBL" id="VTQ84995.1"/>
    </source>
</evidence>
<dbReference type="GO" id="GO:0016020">
    <property type="term" value="C:membrane"/>
    <property type="evidence" value="ECO:0007669"/>
    <property type="project" value="InterPro"/>
</dbReference>
<feature type="transmembrane region" description="Helical" evidence="9">
    <location>
        <begin position="271"/>
        <end position="295"/>
    </location>
</feature>
<evidence type="ECO:0000256" key="1">
    <source>
        <dbReference type="ARBA" id="ARBA00004127"/>
    </source>
</evidence>
<comment type="function">
    <text evidence="9">Ca(+)/H(+) antiporter that extrudes calcium in exchange for external protons.</text>
</comment>
<keyword evidence="3 9" id="KW-0109">Calcium transport</keyword>
<feature type="transmembrane region" description="Helical" evidence="9">
    <location>
        <begin position="157"/>
        <end position="179"/>
    </location>
</feature>
<comment type="similarity">
    <text evidence="9">Belongs to the Ca(2+):cation antiporter (CaCA) (TC 2.A.19) family.</text>
</comment>
<dbReference type="InterPro" id="IPR004798">
    <property type="entry name" value="CAX-like"/>
</dbReference>
<feature type="transmembrane region" description="Helical" evidence="9">
    <location>
        <begin position="7"/>
        <end position="24"/>
    </location>
</feature>
<proteinExistence type="inferred from homology"/>
<keyword evidence="5 9" id="KW-0106">Calcium</keyword>
<dbReference type="InterPro" id="IPR004837">
    <property type="entry name" value="NaCa_Exmemb"/>
</dbReference>
<dbReference type="RefSeq" id="WP_138209416.1">
    <property type="nucleotide sequence ID" value="NZ_CBCRUQ010000001.1"/>
</dbReference>
<feature type="domain" description="Sodium/calcium exchanger membrane region" evidence="10">
    <location>
        <begin position="31"/>
        <end position="179"/>
    </location>
</feature>
<dbReference type="KEGG" id="hhw:NCTC503_00651"/>
<comment type="subcellular location">
    <subcellularLocation>
        <location evidence="1">Endomembrane system</location>
        <topology evidence="1">Multi-pass membrane protein</topology>
    </subcellularLocation>
</comment>
<feature type="domain" description="Sodium/calcium exchanger membrane region" evidence="10">
    <location>
        <begin position="202"/>
        <end position="342"/>
    </location>
</feature>
<gene>
    <name evidence="11" type="ORF">NCTC503_00651</name>
</gene>
<feature type="transmembrane region" description="Helical" evidence="9">
    <location>
        <begin position="199"/>
        <end position="217"/>
    </location>
</feature>
<dbReference type="GO" id="GO:0015369">
    <property type="term" value="F:calcium:proton antiporter activity"/>
    <property type="evidence" value="ECO:0007669"/>
    <property type="project" value="UniProtKB-UniRule"/>
</dbReference>
<dbReference type="InterPro" id="IPR044880">
    <property type="entry name" value="NCX_ion-bd_dom_sf"/>
</dbReference>
<reference evidence="11 12" key="1">
    <citation type="submission" date="2019-05" db="EMBL/GenBank/DDBJ databases">
        <authorList>
            <consortium name="Pathogen Informatics"/>
        </authorList>
    </citation>
    <scope>NUCLEOTIDE SEQUENCE [LARGE SCALE GENOMIC DNA]</scope>
    <source>
        <strain evidence="11 12">NCTC503</strain>
    </source>
</reference>
<evidence type="ECO:0000256" key="8">
    <source>
        <dbReference type="ARBA" id="ARBA00023136"/>
    </source>
</evidence>
<evidence type="ECO:0000256" key="9">
    <source>
        <dbReference type="RuleBase" id="RU365028"/>
    </source>
</evidence>
<protein>
    <recommendedName>
        <fullName evidence="9">Ca(2+)/H(+) antiporter</fullName>
    </recommendedName>
</protein>
<dbReference type="Gene3D" id="1.20.1420.30">
    <property type="entry name" value="NCX, central ion-binding region"/>
    <property type="match status" value="1"/>
</dbReference>
<feature type="transmembrane region" description="Helical" evidence="9">
    <location>
        <begin position="237"/>
        <end position="259"/>
    </location>
</feature>
<organism evidence="11 12">
    <name type="scientific">Hathewaya histolytica</name>
    <name type="common">Clostridium histolyticum</name>
    <dbReference type="NCBI Taxonomy" id="1498"/>
    <lineage>
        <taxon>Bacteria</taxon>
        <taxon>Bacillati</taxon>
        <taxon>Bacillota</taxon>
        <taxon>Clostridia</taxon>
        <taxon>Eubacteriales</taxon>
        <taxon>Clostridiaceae</taxon>
        <taxon>Hathewaya</taxon>
    </lineage>
</organism>
<feature type="transmembrane region" description="Helical" evidence="9">
    <location>
        <begin position="301"/>
        <end position="320"/>
    </location>
</feature>
<dbReference type="PANTHER" id="PTHR31503">
    <property type="entry name" value="VACUOLAR CALCIUM ION TRANSPORTER"/>
    <property type="match status" value="1"/>
</dbReference>
<evidence type="ECO:0000313" key="12">
    <source>
        <dbReference type="Proteomes" id="UP000308489"/>
    </source>
</evidence>
<feature type="transmembrane region" description="Helical" evidence="9">
    <location>
        <begin position="91"/>
        <end position="113"/>
    </location>
</feature>
<name>A0A4U9R1I6_HATHI</name>
<feature type="transmembrane region" description="Helical" evidence="9">
    <location>
        <begin position="125"/>
        <end position="145"/>
    </location>
</feature>
<dbReference type="Pfam" id="PF01699">
    <property type="entry name" value="Na_Ca_ex"/>
    <property type="match status" value="2"/>
</dbReference>
<dbReference type="InterPro" id="IPR004713">
    <property type="entry name" value="CaH_exchang"/>
</dbReference>
<keyword evidence="2 9" id="KW-0813">Transport</keyword>
<keyword evidence="6 9" id="KW-1133">Transmembrane helix</keyword>